<protein>
    <recommendedName>
        <fullName evidence="4">Transglycosylase SLT domain-containing protein</fullName>
    </recommendedName>
</protein>
<feature type="domain" description="Transglycosylase SLT" evidence="4">
    <location>
        <begin position="388"/>
        <end position="431"/>
    </location>
</feature>
<proteinExistence type="inferred from homology"/>
<feature type="compositionally biased region" description="Pro residues" evidence="2">
    <location>
        <begin position="147"/>
        <end position="164"/>
    </location>
</feature>
<comment type="similarity">
    <text evidence="1">Belongs to the virb1 family.</text>
</comment>
<keyword evidence="3" id="KW-1133">Transmembrane helix</keyword>
<keyword evidence="3" id="KW-0472">Membrane</keyword>
<dbReference type="InterPro" id="IPR008258">
    <property type="entry name" value="Transglycosylase_SLT_dom_1"/>
</dbReference>
<dbReference type="EMBL" id="CP102774">
    <property type="protein sequence ID" value="UZF89291.1"/>
    <property type="molecule type" value="Genomic_DNA"/>
</dbReference>
<dbReference type="InterPro" id="IPR023346">
    <property type="entry name" value="Lysozyme-like_dom_sf"/>
</dbReference>
<feature type="compositionally biased region" description="Pro residues" evidence="2">
    <location>
        <begin position="344"/>
        <end position="361"/>
    </location>
</feature>
<feature type="compositionally biased region" description="Pro residues" evidence="2">
    <location>
        <begin position="173"/>
        <end position="190"/>
    </location>
</feature>
<evidence type="ECO:0000256" key="2">
    <source>
        <dbReference type="SAM" id="MobiDB-lite"/>
    </source>
</evidence>
<dbReference type="AlphaFoldDB" id="A0A9E8CTS0"/>
<evidence type="ECO:0000256" key="3">
    <source>
        <dbReference type="SAM" id="Phobius"/>
    </source>
</evidence>
<accession>A0A9E8CTS0</accession>
<dbReference type="Gene3D" id="1.10.530.10">
    <property type="match status" value="1"/>
</dbReference>
<feature type="region of interest" description="Disordered" evidence="2">
    <location>
        <begin position="336"/>
        <end position="370"/>
    </location>
</feature>
<sequence>MSERFRQFQALFPEEDCLAALMRLRHGGTSLTCSACGRPAQFEPRPKLRGFACQHCHYMIHPAAGTPLESRRTPLQLWFYALKAASEQPGKAAVGVIAREASVPQMTAQRLVDDLAALAGRNDAGWLEMLRSLVTGRPEAAAVPAAAAPPPPRPSPAPIPPAPAPMRREVPEPPRSVPAPPAAAVPVPSPVPRRAAASPIAPSIAPAKMVDLPGSGDVPPRRVSSGRKAIGAVAAGVACVVAAVLGLAYARLQQQERPEPERGIDVATVEAPALKDAPARPSLILSSVEQDLEGARQAAQFALDNDPSLAAIKPQEDAPTQQVPVNQLQLPSNILLVPPKMQGGPPPGPVSPSGAPQPPPQISSGDPDQVLTFGPIKIRRHLVDTIVRASKVVGADPTLLMAVADKESSFSTAVKAQTSSATGLYQFIEQTWLGVIYEFGAKHGLGADAKLIGKSGRQFVVTDGSQRQRILDMRREPYISALLAAEMLKRDTLRLERALGRHLTGGEIYLIHFLGPDAAQTFIETMEEQPGVKAAELLPKPAQANRPIFYADAGGETKTLSVSEVHKKFNDMIKIRLDRYSAVRPGGGGGTARPQPKK</sequence>
<feature type="region of interest" description="Disordered" evidence="2">
    <location>
        <begin position="142"/>
        <end position="190"/>
    </location>
</feature>
<reference evidence="5" key="1">
    <citation type="submission" date="2022-08" db="EMBL/GenBank/DDBJ databases">
        <title>Complete Genome Sequences of 2 Bosea sp. soil isolates.</title>
        <authorList>
            <person name="Alvarez Arevalo M."/>
            <person name="Sterndorff E.B."/>
            <person name="Faurdal D."/>
            <person name="Joergensen T.S."/>
            <person name="Weber T."/>
        </authorList>
    </citation>
    <scope>NUCLEOTIDE SEQUENCE</scope>
    <source>
        <strain evidence="5">NBC_00436</strain>
    </source>
</reference>
<gene>
    <name evidence="5" type="ORF">NWE54_11115</name>
</gene>
<dbReference type="SUPFAM" id="SSF53955">
    <property type="entry name" value="Lysozyme-like"/>
    <property type="match status" value="1"/>
</dbReference>
<organism evidence="5">
    <name type="scientific">Bosea sp. NBC_00436</name>
    <dbReference type="NCBI Taxonomy" id="2969620"/>
    <lineage>
        <taxon>Bacteria</taxon>
        <taxon>Pseudomonadati</taxon>
        <taxon>Pseudomonadota</taxon>
        <taxon>Alphaproteobacteria</taxon>
        <taxon>Hyphomicrobiales</taxon>
        <taxon>Boseaceae</taxon>
        <taxon>Bosea</taxon>
    </lineage>
</organism>
<evidence type="ECO:0000256" key="1">
    <source>
        <dbReference type="ARBA" id="ARBA00009387"/>
    </source>
</evidence>
<evidence type="ECO:0000313" key="5">
    <source>
        <dbReference type="EMBL" id="UZF89291.1"/>
    </source>
</evidence>
<feature type="transmembrane region" description="Helical" evidence="3">
    <location>
        <begin position="229"/>
        <end position="250"/>
    </location>
</feature>
<dbReference type="Pfam" id="PF01464">
    <property type="entry name" value="SLT"/>
    <property type="match status" value="1"/>
</dbReference>
<name>A0A9E8CTS0_9HYPH</name>
<keyword evidence="3" id="KW-0812">Transmembrane</keyword>
<evidence type="ECO:0000259" key="4">
    <source>
        <dbReference type="Pfam" id="PF01464"/>
    </source>
</evidence>